<dbReference type="Proteomes" id="UP000185753">
    <property type="component" value="Unassembled WGS sequence"/>
</dbReference>
<evidence type="ECO:0000313" key="3">
    <source>
        <dbReference type="Proteomes" id="UP000185753"/>
    </source>
</evidence>
<comment type="caution">
    <text evidence="2">The sequence shown here is derived from an EMBL/GenBank/DDBJ whole genome shotgun (WGS) entry which is preliminary data.</text>
</comment>
<dbReference type="OrthoDB" id="6692107at2"/>
<protein>
    <submittedName>
        <fullName evidence="2">Uncharacterized protein</fullName>
    </submittedName>
</protein>
<name>A0A1A7R908_9GAMM</name>
<reference evidence="3" key="1">
    <citation type="submission" date="2016-06" db="EMBL/GenBank/DDBJ databases">
        <authorList>
            <person name="Radolfova-Krizova L."/>
            <person name="Nemec A."/>
        </authorList>
    </citation>
    <scope>NUCLEOTIDE SEQUENCE [LARGE SCALE GENOMIC DNA]</scope>
    <source>
        <strain evidence="3">ANC 4275</strain>
    </source>
</reference>
<organism evidence="2 3">
    <name type="scientific">Acinetobacter gandensis</name>
    <dbReference type="NCBI Taxonomy" id="1443941"/>
    <lineage>
        <taxon>Bacteria</taxon>
        <taxon>Pseudomonadati</taxon>
        <taxon>Pseudomonadota</taxon>
        <taxon>Gammaproteobacteria</taxon>
        <taxon>Moraxellales</taxon>
        <taxon>Moraxellaceae</taxon>
        <taxon>Acinetobacter</taxon>
    </lineage>
</organism>
<keyword evidence="3" id="KW-1185">Reference proteome</keyword>
<evidence type="ECO:0000256" key="1">
    <source>
        <dbReference type="SAM" id="SignalP"/>
    </source>
</evidence>
<proteinExistence type="predicted"/>
<accession>A0A1A7R908</accession>
<sequence>MKSINLKAFGVVIATGLISSMSLANPVVSNTAEEAITTAAPVPDAVPVLPKVEVNKPFTKAEIQQGLLEMQQRQNQRIEDWGKTLKAEDFERSWYGGRQLKKSKRQEVCGIYQGLVNETYGLAQKNKARLSQADQKQISDRNQFIQSLGYENNIVDTKMGFNCRLK</sequence>
<feature type="signal peptide" evidence="1">
    <location>
        <begin position="1"/>
        <end position="24"/>
    </location>
</feature>
<dbReference type="AlphaFoldDB" id="A0A1A7R908"/>
<feature type="chain" id="PRO_5008360693" evidence="1">
    <location>
        <begin position="25"/>
        <end position="166"/>
    </location>
</feature>
<dbReference type="RefSeq" id="WP_067764356.1">
    <property type="nucleotide sequence ID" value="NZ_JBOINS010000009.1"/>
</dbReference>
<dbReference type="EMBL" id="LZDS01000025">
    <property type="protein sequence ID" value="OBX28391.1"/>
    <property type="molecule type" value="Genomic_DNA"/>
</dbReference>
<evidence type="ECO:0000313" key="2">
    <source>
        <dbReference type="EMBL" id="OBX28391.1"/>
    </source>
</evidence>
<gene>
    <name evidence="2" type="ORF">A9J31_04725</name>
</gene>
<keyword evidence="1" id="KW-0732">Signal</keyword>